<dbReference type="InterPro" id="IPR025303">
    <property type="entry name" value="PdaC"/>
</dbReference>
<dbReference type="InterPro" id="IPR021729">
    <property type="entry name" value="DUF3298"/>
</dbReference>
<dbReference type="Pfam" id="PF13739">
    <property type="entry name" value="PdaC"/>
    <property type="match status" value="2"/>
</dbReference>
<feature type="domain" description="DUF3298" evidence="2">
    <location>
        <begin position="369"/>
        <end position="436"/>
    </location>
</feature>
<dbReference type="OrthoDB" id="5637at2"/>
<feature type="signal peptide" evidence="1">
    <location>
        <begin position="1"/>
        <end position="30"/>
    </location>
</feature>
<protein>
    <recommendedName>
        <fullName evidence="6">DUF3298 domain-containing protein</fullName>
    </recommendedName>
</protein>
<evidence type="ECO:0000259" key="3">
    <source>
        <dbReference type="Pfam" id="PF13739"/>
    </source>
</evidence>
<evidence type="ECO:0000313" key="4">
    <source>
        <dbReference type="EMBL" id="OPA79394.1"/>
    </source>
</evidence>
<name>A0A1T2XHN9_9BACL</name>
<comment type="caution">
    <text evidence="4">The sequence shown here is derived from an EMBL/GenBank/DDBJ whole genome shotgun (WGS) entry which is preliminary data.</text>
</comment>
<accession>A0A1T2XHN9</accession>
<dbReference type="Gene3D" id="3.30.565.40">
    <property type="entry name" value="Fervidobacterium nodosum Rt17-B1 like"/>
    <property type="match status" value="2"/>
</dbReference>
<reference evidence="4 5" key="1">
    <citation type="submission" date="2017-01" db="EMBL/GenBank/DDBJ databases">
        <title>Genome analysis of Paenibacillus selenitrireducens ES3-24.</title>
        <authorList>
            <person name="Xu D."/>
            <person name="Yao R."/>
            <person name="Zheng S."/>
        </authorList>
    </citation>
    <scope>NUCLEOTIDE SEQUENCE [LARGE SCALE GENOMIC DNA]</scope>
    <source>
        <strain evidence="4 5">ES3-24</strain>
    </source>
</reference>
<dbReference type="InterPro" id="IPR037126">
    <property type="entry name" value="PdaC/RsiV-like_sf"/>
</dbReference>
<keyword evidence="5" id="KW-1185">Reference proteome</keyword>
<dbReference type="EMBL" id="MSZX01000003">
    <property type="protein sequence ID" value="OPA79394.1"/>
    <property type="molecule type" value="Genomic_DNA"/>
</dbReference>
<feature type="domain" description="Deacetylase PdaC" evidence="3">
    <location>
        <begin position="256"/>
        <end position="342"/>
    </location>
</feature>
<proteinExistence type="predicted"/>
<evidence type="ECO:0008006" key="6">
    <source>
        <dbReference type="Google" id="ProtNLM"/>
    </source>
</evidence>
<evidence type="ECO:0000259" key="2">
    <source>
        <dbReference type="Pfam" id="PF11738"/>
    </source>
</evidence>
<dbReference type="STRING" id="1324314.BVG16_09955"/>
<evidence type="ECO:0000313" key="5">
    <source>
        <dbReference type="Proteomes" id="UP000190188"/>
    </source>
</evidence>
<sequence>MNVKFPLSNKIATVGLVSAMLVASGSSVYAATPPAHATAPVASQSAQEKIAKVNIQGKSLNYNSSLVHVKAQIPVIKGLLDTRYQAEMNDIIERHAMKDIEGLKVAAREGTAKAKKAGYTFHKYELVIGYDVKMNKDGVLSFTVTTYASTYNQVTRVDTYAVNNQKEASRVTLQDLYGVDYKAVINRSINEQIAKMPEGTYDFQGISDEQSFYVKDGQAVIVFQKYEIAPGSAGVQEFKIPLKSTSSPMVQSKALNEDSKFMTVKAQIPVVKGLQDTRYQAEMNDIIERHAMKDMEGLQQEAKEQYRKAQKEGFPFHKYELMINYDVKSEQNGLLSFTVTTYRSNDRYTRVDTYTVKNEKEASRVTLQDLFGKDYKTVINAAINEQIVKMPEESYDFQGISDEQSFYVGNGQVVIVFQKYEIAPGSAGIPEFKVPMKNQV</sequence>
<dbReference type="RefSeq" id="WP_078498395.1">
    <property type="nucleotide sequence ID" value="NZ_MSZX01000003.1"/>
</dbReference>
<gene>
    <name evidence="4" type="ORF">BVG16_09955</name>
</gene>
<keyword evidence="1" id="KW-0732">Signal</keyword>
<feature type="domain" description="Deacetylase PdaC" evidence="3">
    <location>
        <begin position="63"/>
        <end position="147"/>
    </location>
</feature>
<dbReference type="Gene3D" id="3.90.640.20">
    <property type="entry name" value="Heat-shock cognate protein, ATPase"/>
    <property type="match status" value="2"/>
</dbReference>
<evidence type="ECO:0000256" key="1">
    <source>
        <dbReference type="SAM" id="SignalP"/>
    </source>
</evidence>
<feature type="domain" description="DUF3298" evidence="2">
    <location>
        <begin position="177"/>
        <end position="242"/>
    </location>
</feature>
<dbReference type="Proteomes" id="UP000190188">
    <property type="component" value="Unassembled WGS sequence"/>
</dbReference>
<organism evidence="4 5">
    <name type="scientific">Paenibacillus selenitireducens</name>
    <dbReference type="NCBI Taxonomy" id="1324314"/>
    <lineage>
        <taxon>Bacteria</taxon>
        <taxon>Bacillati</taxon>
        <taxon>Bacillota</taxon>
        <taxon>Bacilli</taxon>
        <taxon>Bacillales</taxon>
        <taxon>Paenibacillaceae</taxon>
        <taxon>Paenibacillus</taxon>
    </lineage>
</organism>
<dbReference type="Pfam" id="PF11738">
    <property type="entry name" value="DUF3298"/>
    <property type="match status" value="2"/>
</dbReference>
<feature type="chain" id="PRO_5012188147" description="DUF3298 domain-containing protein" evidence="1">
    <location>
        <begin position="31"/>
        <end position="440"/>
    </location>
</feature>
<dbReference type="AlphaFoldDB" id="A0A1T2XHN9"/>